<comment type="caution">
    <text evidence="2">The sequence shown here is derived from an EMBL/GenBank/DDBJ whole genome shotgun (WGS) entry which is preliminary data.</text>
</comment>
<evidence type="ECO:0000313" key="2">
    <source>
        <dbReference type="EMBL" id="CAF1457820.1"/>
    </source>
</evidence>
<reference evidence="2" key="1">
    <citation type="submission" date="2021-02" db="EMBL/GenBank/DDBJ databases">
        <authorList>
            <person name="Nowell W R."/>
        </authorList>
    </citation>
    <scope>NUCLEOTIDE SEQUENCE</scope>
</reference>
<proteinExistence type="predicted"/>
<protein>
    <submittedName>
        <fullName evidence="2">Uncharacterized protein</fullName>
    </submittedName>
</protein>
<gene>
    <name evidence="2" type="ORF">JXQ802_LOCUS37990</name>
</gene>
<keyword evidence="3" id="KW-1185">Reference proteome</keyword>
<dbReference type="EMBL" id="CAJNOL010002072">
    <property type="protein sequence ID" value="CAF1457820.1"/>
    <property type="molecule type" value="Genomic_DNA"/>
</dbReference>
<feature type="region of interest" description="Disordered" evidence="1">
    <location>
        <begin position="223"/>
        <end position="246"/>
    </location>
</feature>
<sequence>MGCTNSKENSNLSTITTISNNNQQLINDHFRTWLKSNRPKIDEYVLNNIISTVQQYSNDINDYRTIVNKTIDLISERHDIKTINKLNKIVQKEISLVSPKKITYTIDILKQIAEKLQHGQIILDNNQQQTIITNGEITNDTNISENKHGQISSSGEPGINLKEALEKARILFYKGKQAAIFANPNGGYIVKIIDDNADVLNQDGNLLRSIIVTEVKMRPKLITTNPSQQSSSSSPPPPPTSSSSSSKLLNEYEISDDFRRSIDAALKGLETIYQTSSPISSQHTKNIHINKILSSNVTSQNPTTNLTEINYRNKNKVIKNIHNDDNNEKQQSISETDIQPKLVNAIDDMNDIMLNIIETATESEIGNPISSTHIDTQENITNIERIVKEIQEHGEIHELKENFPIKQHSSYSFENEELSIPQQIKINDDNYSKSFIVNEEKFDKDEYSFNKEKIFNELIQTNLSTSNKIENDISSKISTLPSSIIENHNKILSESLLPSTDMNTSIKLPSHNITYTEIIHSETRDGEQSRRFITESYDDCPSTNNDETTTLKVVTKSEFLNHPTLGEKIMEQSVQVITVKVRNETITTRNSSQTSSNNDINYDKQSIKNDINTIDMTI</sequence>
<dbReference type="AlphaFoldDB" id="A0A815Q3L4"/>
<dbReference type="Proteomes" id="UP000663870">
    <property type="component" value="Unassembled WGS sequence"/>
</dbReference>
<evidence type="ECO:0000256" key="1">
    <source>
        <dbReference type="SAM" id="MobiDB-lite"/>
    </source>
</evidence>
<evidence type="ECO:0000313" key="3">
    <source>
        <dbReference type="Proteomes" id="UP000663870"/>
    </source>
</evidence>
<accession>A0A815Q3L4</accession>
<name>A0A815Q3L4_9BILA</name>
<organism evidence="2 3">
    <name type="scientific">Rotaria sordida</name>
    <dbReference type="NCBI Taxonomy" id="392033"/>
    <lineage>
        <taxon>Eukaryota</taxon>
        <taxon>Metazoa</taxon>
        <taxon>Spiralia</taxon>
        <taxon>Gnathifera</taxon>
        <taxon>Rotifera</taxon>
        <taxon>Eurotatoria</taxon>
        <taxon>Bdelloidea</taxon>
        <taxon>Philodinida</taxon>
        <taxon>Philodinidae</taxon>
        <taxon>Rotaria</taxon>
    </lineage>
</organism>